<gene>
    <name evidence="2" type="ORF">SMCB_0653</name>
</gene>
<reference evidence="2 3" key="1">
    <citation type="journal article" date="2014" name="Nat. Commun.">
        <title>Physiological and genomic features of highly alkaliphilic hydrogen-utilizing Betaproteobacteria from a continental serpentinizing site.</title>
        <authorList>
            <person name="Suzuki S."/>
            <person name="Kuenen J.G."/>
            <person name="Schipper K."/>
            <person name="van der Velde S."/>
            <person name="Ishii S."/>
            <person name="Wu A."/>
            <person name="Sorokin D.Y."/>
            <person name="Tenney A."/>
            <person name="Meng X.Y."/>
            <person name="Morrill P.L."/>
            <person name="Kamagata Y."/>
            <person name="Muyzer G."/>
            <person name="Nealson K.H."/>
        </authorList>
    </citation>
    <scope>NUCLEOTIDE SEQUENCE [LARGE SCALE GENOMIC DNA]</scope>
    <source>
        <strain evidence="2 3">B1</strain>
    </source>
</reference>
<feature type="region of interest" description="Disordered" evidence="1">
    <location>
        <begin position="338"/>
        <end position="378"/>
    </location>
</feature>
<dbReference type="InterPro" id="IPR043519">
    <property type="entry name" value="NT_sf"/>
</dbReference>
<dbReference type="RefSeq" id="WP_045535018.1">
    <property type="nucleotide sequence ID" value="NZ_AP014569.1"/>
</dbReference>
<dbReference type="OrthoDB" id="2082416at2"/>
<dbReference type="AlphaFoldDB" id="A0A060NKC0"/>
<evidence type="ECO:0000256" key="1">
    <source>
        <dbReference type="SAM" id="MobiDB-lite"/>
    </source>
</evidence>
<dbReference type="STRING" id="1458426.SMCB_0653"/>
<keyword evidence="3" id="KW-1185">Reference proteome</keyword>
<protein>
    <recommendedName>
        <fullName evidence="4">Nucleotidyltransferase</fullName>
    </recommendedName>
</protein>
<sequence>MILEADFASFLQDIRPTKAMRDDLKTGHQTLRDRLNADEGLKKCLVSDFLQGSYKRSTAIRPKGDRRSDVDIIVVTKLSEQEYTPAKAMDIFTPFLDKHYKGKWRQQGRSFGIELSYVELDLVLTSAPSEAEMGILRSEALSADDSLEDDPEWRLHRSWLGLSSRYRSDARTLIAEAKNEPEWKSQPLRIPDRDANKWESTHPLAQITWTRDKNNRTGKHFVNVVKAIKWWRVEKHEEPKHPKGFPLERLIGECCPDDIESVAEGVVKTLEKIVSEYKLTVLVGGKPTLPDYGVPTHDVFKRIAVDDFKKFYDQVKDGAALARRAYDSQDRTESGNLWRELFGSKFPKPPENGGGSSGSGRGYTPPTGPATPGSGRFA</sequence>
<dbReference type="Proteomes" id="UP000066014">
    <property type="component" value="Chromosome"/>
</dbReference>
<dbReference type="Pfam" id="PF18144">
    <property type="entry name" value="SMODS"/>
    <property type="match status" value="1"/>
</dbReference>
<dbReference type="EMBL" id="AP014569">
    <property type="protein sequence ID" value="BAO82881.1"/>
    <property type="molecule type" value="Genomic_DNA"/>
</dbReference>
<dbReference type="HOGENOM" id="CLU_843621_0_0_4"/>
<name>A0A060NKC0_9BURK</name>
<dbReference type="SUPFAM" id="SSF81301">
    <property type="entry name" value="Nucleotidyltransferase"/>
    <property type="match status" value="1"/>
</dbReference>
<evidence type="ECO:0000313" key="2">
    <source>
        <dbReference type="EMBL" id="BAO82881.1"/>
    </source>
</evidence>
<evidence type="ECO:0008006" key="4">
    <source>
        <dbReference type="Google" id="ProtNLM"/>
    </source>
</evidence>
<feature type="compositionally biased region" description="Low complexity" evidence="1">
    <location>
        <begin position="362"/>
        <end position="378"/>
    </location>
</feature>
<evidence type="ECO:0000313" key="3">
    <source>
        <dbReference type="Proteomes" id="UP000066014"/>
    </source>
</evidence>
<dbReference type="KEGG" id="cbab:SMCB_0653"/>
<proteinExistence type="predicted"/>
<accession>A0A060NKC0</accession>
<feature type="compositionally biased region" description="Gly residues" evidence="1">
    <location>
        <begin position="352"/>
        <end position="361"/>
    </location>
</feature>
<organism evidence="2 3">
    <name type="scientific">Serpentinimonas maccroryi</name>
    <dbReference type="NCBI Taxonomy" id="1458426"/>
    <lineage>
        <taxon>Bacteria</taxon>
        <taxon>Pseudomonadati</taxon>
        <taxon>Pseudomonadota</taxon>
        <taxon>Betaproteobacteria</taxon>
        <taxon>Burkholderiales</taxon>
        <taxon>Comamonadaceae</taxon>
        <taxon>Serpentinimonas</taxon>
    </lineage>
</organism>